<dbReference type="Proteomes" id="UP000735302">
    <property type="component" value="Unassembled WGS sequence"/>
</dbReference>
<evidence type="ECO:0000313" key="2">
    <source>
        <dbReference type="EMBL" id="GFO02298.1"/>
    </source>
</evidence>
<feature type="region of interest" description="Disordered" evidence="1">
    <location>
        <begin position="1"/>
        <end position="78"/>
    </location>
</feature>
<evidence type="ECO:0000256" key="1">
    <source>
        <dbReference type="SAM" id="MobiDB-lite"/>
    </source>
</evidence>
<accession>A0AAV4A6F2</accession>
<reference evidence="2 3" key="1">
    <citation type="journal article" date="2021" name="Elife">
        <title>Chloroplast acquisition without the gene transfer in kleptoplastic sea slugs, Plakobranchus ocellatus.</title>
        <authorList>
            <person name="Maeda T."/>
            <person name="Takahashi S."/>
            <person name="Yoshida T."/>
            <person name="Shimamura S."/>
            <person name="Takaki Y."/>
            <person name="Nagai Y."/>
            <person name="Toyoda A."/>
            <person name="Suzuki Y."/>
            <person name="Arimoto A."/>
            <person name="Ishii H."/>
            <person name="Satoh N."/>
            <person name="Nishiyama T."/>
            <person name="Hasebe M."/>
            <person name="Maruyama T."/>
            <person name="Minagawa J."/>
            <person name="Obokata J."/>
            <person name="Shigenobu S."/>
        </authorList>
    </citation>
    <scope>NUCLEOTIDE SEQUENCE [LARGE SCALE GENOMIC DNA]</scope>
</reference>
<sequence length="126" mass="15246">MRMKTKRGMRRTSRRSAEKKNPTTMKGRMTKKSTCRRTTTKRRGMITRRKRMTRSIKTKRMRATRRREEGEYDEEEKTRERTKNVVCVIVRPLMGPRRVWTQVCDKKVTADSRASLRRKERQLGRK</sequence>
<keyword evidence="3" id="KW-1185">Reference proteome</keyword>
<dbReference type="AlphaFoldDB" id="A0AAV4A6F2"/>
<feature type="compositionally biased region" description="Basic residues" evidence="1">
    <location>
        <begin position="1"/>
        <end position="14"/>
    </location>
</feature>
<comment type="caution">
    <text evidence="2">The sequence shown here is derived from an EMBL/GenBank/DDBJ whole genome shotgun (WGS) entry which is preliminary data.</text>
</comment>
<name>A0AAV4A6F2_9GAST</name>
<organism evidence="2 3">
    <name type="scientific">Plakobranchus ocellatus</name>
    <dbReference type="NCBI Taxonomy" id="259542"/>
    <lineage>
        <taxon>Eukaryota</taxon>
        <taxon>Metazoa</taxon>
        <taxon>Spiralia</taxon>
        <taxon>Lophotrochozoa</taxon>
        <taxon>Mollusca</taxon>
        <taxon>Gastropoda</taxon>
        <taxon>Heterobranchia</taxon>
        <taxon>Euthyneura</taxon>
        <taxon>Panpulmonata</taxon>
        <taxon>Sacoglossa</taxon>
        <taxon>Placobranchoidea</taxon>
        <taxon>Plakobranchidae</taxon>
        <taxon>Plakobranchus</taxon>
    </lineage>
</organism>
<dbReference type="EMBL" id="BLXT01003580">
    <property type="protein sequence ID" value="GFO02298.1"/>
    <property type="molecule type" value="Genomic_DNA"/>
</dbReference>
<proteinExistence type="predicted"/>
<gene>
    <name evidence="2" type="ORF">PoB_002880300</name>
</gene>
<evidence type="ECO:0000313" key="3">
    <source>
        <dbReference type="Proteomes" id="UP000735302"/>
    </source>
</evidence>
<protein>
    <submittedName>
        <fullName evidence="2">Uncharacterized protein</fullName>
    </submittedName>
</protein>
<feature type="compositionally biased region" description="Basic residues" evidence="1">
    <location>
        <begin position="28"/>
        <end position="65"/>
    </location>
</feature>